<evidence type="ECO:0000313" key="1">
    <source>
        <dbReference type="EMBL" id="ETX04580.1"/>
    </source>
</evidence>
<evidence type="ECO:0000313" key="2">
    <source>
        <dbReference type="Proteomes" id="UP000019140"/>
    </source>
</evidence>
<dbReference type="PANTHER" id="PTHR40455:SF1">
    <property type="entry name" value="ANTITOXIN HIGA"/>
    <property type="match status" value="1"/>
</dbReference>
<comment type="caution">
    <text evidence="1">The sequence shown here is derived from an EMBL/GenBank/DDBJ whole genome shotgun (WGS) entry which is preliminary data.</text>
</comment>
<gene>
    <name evidence="1" type="ORF">ETSY2_27990</name>
</gene>
<accession>W4M309</accession>
<reference evidence="1 2" key="1">
    <citation type="journal article" date="2014" name="Nature">
        <title>An environmental bacterial taxon with a large and distinct metabolic repertoire.</title>
        <authorList>
            <person name="Wilson M.C."/>
            <person name="Mori T."/>
            <person name="Ruckert C."/>
            <person name="Uria A.R."/>
            <person name="Helf M.J."/>
            <person name="Takada K."/>
            <person name="Gernert C."/>
            <person name="Steffens U.A."/>
            <person name="Heycke N."/>
            <person name="Schmitt S."/>
            <person name="Rinke C."/>
            <person name="Helfrich E.J."/>
            <person name="Brachmann A.O."/>
            <person name="Gurgui C."/>
            <person name="Wakimoto T."/>
            <person name="Kracht M."/>
            <person name="Crusemann M."/>
            <person name="Hentschel U."/>
            <person name="Abe I."/>
            <person name="Matsunaga S."/>
            <person name="Kalinowski J."/>
            <person name="Takeyama H."/>
            <person name="Piel J."/>
        </authorList>
    </citation>
    <scope>NUCLEOTIDE SEQUENCE [LARGE SCALE GENOMIC DNA]</scope>
    <source>
        <strain evidence="2">TSY2</strain>
    </source>
</reference>
<name>W4M309_9BACT</name>
<organism evidence="1 2">
    <name type="scientific">Candidatus Entotheonella gemina</name>
    <dbReference type="NCBI Taxonomy" id="1429439"/>
    <lineage>
        <taxon>Bacteria</taxon>
        <taxon>Pseudomonadati</taxon>
        <taxon>Nitrospinota/Tectimicrobiota group</taxon>
        <taxon>Candidatus Tectimicrobiota</taxon>
        <taxon>Candidatus Entotheonellia</taxon>
        <taxon>Candidatus Entotheonellales</taxon>
        <taxon>Candidatus Entotheonellaceae</taxon>
        <taxon>Candidatus Entotheonella</taxon>
    </lineage>
</organism>
<evidence type="ECO:0008006" key="3">
    <source>
        <dbReference type="Google" id="ProtNLM"/>
    </source>
</evidence>
<dbReference type="AlphaFoldDB" id="W4M309"/>
<proteinExistence type="predicted"/>
<dbReference type="Proteomes" id="UP000019140">
    <property type="component" value="Unassembled WGS sequence"/>
</dbReference>
<dbReference type="GO" id="GO:0001046">
    <property type="term" value="F:core promoter sequence-specific DNA binding"/>
    <property type="evidence" value="ECO:0007669"/>
    <property type="project" value="TreeGrafter"/>
</dbReference>
<dbReference type="InterPro" id="IPR039060">
    <property type="entry name" value="Antitox_HigA"/>
</dbReference>
<dbReference type="GO" id="GO:0006355">
    <property type="term" value="P:regulation of DNA-templated transcription"/>
    <property type="evidence" value="ECO:0007669"/>
    <property type="project" value="InterPro"/>
</dbReference>
<protein>
    <recommendedName>
        <fullName evidence="3">Transcriptional regulator</fullName>
    </recommendedName>
</protein>
<dbReference type="HOGENOM" id="CLU_125852_4_0_7"/>
<sequence>MAPGINIAHAQLTYTNLLDYFEPRPIQNDEQYWSTQEVIDTLLSKPVLSEDEEAYLHLLSILLETYDDEQQTIPELRGIELVRTLIQEAGLKQRDLLPIFKHESIVSDVLSGHRKLTVAHIDALATFFELPHRLFFEPS</sequence>
<keyword evidence="2" id="KW-1185">Reference proteome</keyword>
<dbReference type="PANTHER" id="PTHR40455">
    <property type="entry name" value="ANTITOXIN HIGA"/>
    <property type="match status" value="1"/>
</dbReference>
<dbReference type="EMBL" id="AZHX01001185">
    <property type="protein sequence ID" value="ETX04580.1"/>
    <property type="molecule type" value="Genomic_DNA"/>
</dbReference>